<proteinExistence type="predicted"/>
<dbReference type="AlphaFoldDB" id="A0AAD7DYE3"/>
<organism evidence="1 2">
    <name type="scientific">Mycena rosella</name>
    <name type="common">Pink bonnet</name>
    <name type="synonym">Agaricus rosellus</name>
    <dbReference type="NCBI Taxonomy" id="1033263"/>
    <lineage>
        <taxon>Eukaryota</taxon>
        <taxon>Fungi</taxon>
        <taxon>Dikarya</taxon>
        <taxon>Basidiomycota</taxon>
        <taxon>Agaricomycotina</taxon>
        <taxon>Agaricomycetes</taxon>
        <taxon>Agaricomycetidae</taxon>
        <taxon>Agaricales</taxon>
        <taxon>Marasmiineae</taxon>
        <taxon>Mycenaceae</taxon>
        <taxon>Mycena</taxon>
    </lineage>
</organism>
<accession>A0AAD7DYE3</accession>
<reference evidence="1" key="1">
    <citation type="submission" date="2023-03" db="EMBL/GenBank/DDBJ databases">
        <title>Massive genome expansion in bonnet fungi (Mycena s.s.) driven by repeated elements and novel gene families across ecological guilds.</title>
        <authorList>
            <consortium name="Lawrence Berkeley National Laboratory"/>
            <person name="Harder C.B."/>
            <person name="Miyauchi S."/>
            <person name="Viragh M."/>
            <person name="Kuo A."/>
            <person name="Thoen E."/>
            <person name="Andreopoulos B."/>
            <person name="Lu D."/>
            <person name="Skrede I."/>
            <person name="Drula E."/>
            <person name="Henrissat B."/>
            <person name="Morin E."/>
            <person name="Kohler A."/>
            <person name="Barry K."/>
            <person name="LaButti K."/>
            <person name="Morin E."/>
            <person name="Salamov A."/>
            <person name="Lipzen A."/>
            <person name="Mereny Z."/>
            <person name="Hegedus B."/>
            <person name="Baldrian P."/>
            <person name="Stursova M."/>
            <person name="Weitz H."/>
            <person name="Taylor A."/>
            <person name="Grigoriev I.V."/>
            <person name="Nagy L.G."/>
            <person name="Martin F."/>
            <person name="Kauserud H."/>
        </authorList>
    </citation>
    <scope>NUCLEOTIDE SEQUENCE</scope>
    <source>
        <strain evidence="1">CBHHK067</strain>
    </source>
</reference>
<evidence type="ECO:0000313" key="2">
    <source>
        <dbReference type="Proteomes" id="UP001221757"/>
    </source>
</evidence>
<keyword evidence="2" id="KW-1185">Reference proteome</keyword>
<dbReference type="Proteomes" id="UP001221757">
    <property type="component" value="Unassembled WGS sequence"/>
</dbReference>
<sequence length="313" mass="35070">MSFIRNKRQKRTLNHLEQNIVKGMNCPKTISQIIAFVLYCMALTHPYTLRVRGIGTENLNILTLGPFHVEVKDHICKLIASPELLLSMEPDSHLAATLDGCIWSDPRAHAACIKLLPTHPDVKPLLLAGLKGSLVCWEHFTSEFEEGGAIDLALEAKKDLGFMPLTNDANKGLLGMLRCFTPFMDEFLTTEADEDFLRWEACTRDESGVEKTRWAELTAHVQQVVDQKLAKDAENAEKDRLKAEHLASIGMKLDLTEINSMLNNQLKDQLAIHQRRGDKDVPIQARLKNKVDRLAALLAAVARFQAKSTVQIA</sequence>
<gene>
    <name evidence="1" type="ORF">B0H17DRAFT_1194548</name>
</gene>
<evidence type="ECO:0000313" key="1">
    <source>
        <dbReference type="EMBL" id="KAJ7702655.1"/>
    </source>
</evidence>
<dbReference type="EMBL" id="JARKIE010000014">
    <property type="protein sequence ID" value="KAJ7702655.1"/>
    <property type="molecule type" value="Genomic_DNA"/>
</dbReference>
<comment type="caution">
    <text evidence="1">The sequence shown here is derived from an EMBL/GenBank/DDBJ whole genome shotgun (WGS) entry which is preliminary data.</text>
</comment>
<protein>
    <submittedName>
        <fullName evidence="1">Uncharacterized protein</fullName>
    </submittedName>
</protein>
<name>A0AAD7DYE3_MYCRO</name>